<proteinExistence type="predicted"/>
<feature type="region of interest" description="Disordered" evidence="1">
    <location>
        <begin position="1"/>
        <end position="86"/>
    </location>
</feature>
<reference evidence="2" key="1">
    <citation type="submission" date="2024-01" db="EMBL/GenBank/DDBJ databases">
        <title>First draft genome sequence data of TA4-1, the type strain of Gram-positive actinobacterium Streptomyces chiangmaiensis.</title>
        <authorList>
            <person name="Yasawong M."/>
            <person name="Nantapong N."/>
        </authorList>
    </citation>
    <scope>NUCLEOTIDE SEQUENCE</scope>
    <source>
        <strain evidence="2">TA4-1</strain>
    </source>
</reference>
<evidence type="ECO:0000256" key="1">
    <source>
        <dbReference type="SAM" id="MobiDB-lite"/>
    </source>
</evidence>
<accession>A0ABU7FHK9</accession>
<keyword evidence="3" id="KW-1185">Reference proteome</keyword>
<gene>
    <name evidence="2" type="ORF">VXC91_15815</name>
</gene>
<dbReference type="EMBL" id="JAYWVC010000043">
    <property type="protein sequence ID" value="MED7823414.1"/>
    <property type="molecule type" value="Genomic_DNA"/>
</dbReference>
<dbReference type="Proteomes" id="UP001333996">
    <property type="component" value="Unassembled WGS sequence"/>
</dbReference>
<sequence length="86" mass="8859">MGVFGRLFRRSRTTEEARSAAVEATRPTTPAGADAPDEAQDATTSAAGSKGAVEVTIRTADQAVGIPKQQSAEKAVDNGADEGARR</sequence>
<evidence type="ECO:0000313" key="3">
    <source>
        <dbReference type="Proteomes" id="UP001333996"/>
    </source>
</evidence>
<protein>
    <submittedName>
        <fullName evidence="2">Uncharacterized protein</fullName>
    </submittedName>
</protein>
<comment type="caution">
    <text evidence="2">The sequence shown here is derived from an EMBL/GenBank/DDBJ whole genome shotgun (WGS) entry which is preliminary data.</text>
</comment>
<dbReference type="RefSeq" id="WP_329507893.1">
    <property type="nucleotide sequence ID" value="NZ_BAAAYZ010000285.1"/>
</dbReference>
<organism evidence="2 3">
    <name type="scientific">Streptomyces chiangmaiensis</name>
    <dbReference type="NCBI Taxonomy" id="766497"/>
    <lineage>
        <taxon>Bacteria</taxon>
        <taxon>Bacillati</taxon>
        <taxon>Actinomycetota</taxon>
        <taxon>Actinomycetes</taxon>
        <taxon>Kitasatosporales</taxon>
        <taxon>Streptomycetaceae</taxon>
        <taxon>Streptomyces</taxon>
    </lineage>
</organism>
<evidence type="ECO:0000313" key="2">
    <source>
        <dbReference type="EMBL" id="MED7823414.1"/>
    </source>
</evidence>
<name>A0ABU7FHK9_9ACTN</name>